<accession>A0A2N8UMH2</accession>
<keyword evidence="7" id="KW-0963">Cytoplasm</keyword>
<evidence type="ECO:0000256" key="20">
    <source>
        <dbReference type="ARBA" id="ARBA00031322"/>
    </source>
</evidence>
<keyword evidence="16" id="KW-0521">NADP</keyword>
<evidence type="ECO:0000256" key="18">
    <source>
        <dbReference type="ARBA" id="ARBA00023027"/>
    </source>
</evidence>
<feature type="compositionally biased region" description="Low complexity" evidence="26">
    <location>
        <begin position="242"/>
        <end position="256"/>
    </location>
</feature>
<keyword evidence="18" id="KW-0520">NAD</keyword>
<keyword evidence="13" id="KW-0677">Repeat</keyword>
<evidence type="ECO:0000256" key="12">
    <source>
        <dbReference type="ARBA" id="ARBA00022723"/>
    </source>
</evidence>
<evidence type="ECO:0000256" key="7">
    <source>
        <dbReference type="ARBA" id="ARBA00022490"/>
    </source>
</evidence>
<comment type="catalytic activity">
    <reaction evidence="22">
        <text>5,6-dihydrouridine(47) in tRNA + NAD(+) = uridine(47) in tRNA + NADH + H(+)</text>
        <dbReference type="Rhea" id="RHEA:53364"/>
        <dbReference type="Rhea" id="RHEA-COMP:13539"/>
        <dbReference type="Rhea" id="RHEA-COMP:13540"/>
        <dbReference type="ChEBI" id="CHEBI:15378"/>
        <dbReference type="ChEBI" id="CHEBI:57540"/>
        <dbReference type="ChEBI" id="CHEBI:57945"/>
        <dbReference type="ChEBI" id="CHEBI:65315"/>
        <dbReference type="ChEBI" id="CHEBI:74443"/>
        <dbReference type="EC" id="1.3.1.89"/>
    </reaction>
    <physiologicalReaction direction="right-to-left" evidence="22">
        <dbReference type="Rhea" id="RHEA:53366"/>
    </physiologicalReaction>
</comment>
<evidence type="ECO:0000256" key="21">
    <source>
        <dbReference type="ARBA" id="ARBA00045934"/>
    </source>
</evidence>
<dbReference type="InterPro" id="IPR013785">
    <property type="entry name" value="Aldolase_TIM"/>
</dbReference>
<comment type="catalytic activity">
    <reaction evidence="23">
        <text>a 5,6-dihydrouridine in mRNA + NAD(+) = a uridine in mRNA + NADH + H(+)</text>
        <dbReference type="Rhea" id="RHEA:69851"/>
        <dbReference type="Rhea" id="RHEA-COMP:14658"/>
        <dbReference type="Rhea" id="RHEA-COMP:17789"/>
        <dbReference type="ChEBI" id="CHEBI:15378"/>
        <dbReference type="ChEBI" id="CHEBI:57540"/>
        <dbReference type="ChEBI" id="CHEBI:57945"/>
        <dbReference type="ChEBI" id="CHEBI:65315"/>
        <dbReference type="ChEBI" id="CHEBI:74443"/>
    </reaction>
    <physiologicalReaction direction="right-to-left" evidence="23">
        <dbReference type="Rhea" id="RHEA:69853"/>
    </physiologicalReaction>
</comment>
<evidence type="ECO:0000256" key="9">
    <source>
        <dbReference type="ARBA" id="ARBA00022643"/>
    </source>
</evidence>
<dbReference type="FunFam" id="3.20.20.70:FF:000145">
    <property type="entry name" value="tRNA-dihydrouridine(47) synthase [NAD(P)(+)]"/>
    <property type="match status" value="1"/>
</dbReference>
<dbReference type="Gene3D" id="3.20.20.70">
    <property type="entry name" value="Aldolase class I"/>
    <property type="match status" value="1"/>
</dbReference>
<evidence type="ECO:0000256" key="17">
    <source>
        <dbReference type="ARBA" id="ARBA00023002"/>
    </source>
</evidence>
<organism evidence="28 29">
    <name type="scientific">Sporisorium reilianum f. sp. reilianum</name>
    <dbReference type="NCBI Taxonomy" id="72559"/>
    <lineage>
        <taxon>Eukaryota</taxon>
        <taxon>Fungi</taxon>
        <taxon>Dikarya</taxon>
        <taxon>Basidiomycota</taxon>
        <taxon>Ustilaginomycotina</taxon>
        <taxon>Ustilaginomycetes</taxon>
        <taxon>Ustilaginales</taxon>
        <taxon>Ustilaginaceae</taxon>
        <taxon>Sporisorium</taxon>
    </lineage>
</organism>
<sequence>MAEVTATPPATTPASAGQEEPAEPEWKHPVYGPTDKYTPGIAPIKPEYILPKPTTSTTTSTSDTVPVNQVDDDAAERSTNPATSSTANGEPPKKLKGAARKRARREEAAALAAAQRADKKSKAHDGEGAKKGGQNKARQFTSLKDGRGQCHGFLSKGDDGCKFAKTGGCRFSHDLVAYLQNKDRDVYLPPTPYAELEPMSHEQKQSWLEERYSLTLLPASTAASGEEAGEGLQTFIRTNSATVDTPPTKTPTSTDPAHASLDWTTSCPIFELKGFCTMGWKCRFLGAHVRLVGASSLADPANATGFAHSGLELVTDQARVDAWRARARAFVLPTEGEEGVDQEELNFGSSAGMKAMRVRKYPLPKTKAVLKYLEKEAKELAQADPQGGNAGKGPIPAQVVEEAVAAASAAAAAQSSSSSNGSAAAAAGATGDTDDLEELENALRNTTAATAARAAEAATTHNPTDLARIRPSEKRRLNWKGELYLAPLTTTGNLPFRRICTSFGSDIHCGEMGLAESFLHGNASEWSLVRRHESERIFGMQLCGGKPELLVPVAEALKAEVGDGLDFVDVNCGCPIDLVYNKGAGSALLDHPSKLGKIVRGMNAVLGDTPLTIKLRTGTGAKLTTHKLFARAQTEWGAAAATLHGRSRKQRYKNDANWGYIATCAQALRESVRAWNEDAAHADEPEMAPIPVYGNGDVYSWQDYYERLERTGVDGEMLARGALIKPWLFTEIKQRRDWDISSRERLDMMRDFASYGLSHWGSDTHGVNTTRRFMCEMMSFTHRYVPTGLLEFLPARLNDRPPLFRGRDELETLLASSKAEDWVRVSEMFLGKAPEEWSFTPKHKSSSYSSEDATEQQG</sequence>
<dbReference type="GO" id="GO:0102265">
    <property type="term" value="F:tRNA-dihydrouridine47 synthase activity"/>
    <property type="evidence" value="ECO:0007669"/>
    <property type="project" value="UniProtKB-EC"/>
</dbReference>
<reference evidence="28 29" key="1">
    <citation type="submission" date="2017-02" db="EMBL/GenBank/DDBJ databases">
        <authorList>
            <person name="Peterson S.W."/>
        </authorList>
    </citation>
    <scope>NUCLEOTIDE SEQUENCE [LARGE SCALE GENOMIC DNA]</scope>
    <source>
        <strain evidence="28 29">SRS1_H2-8</strain>
    </source>
</reference>
<dbReference type="InterPro" id="IPR018517">
    <property type="entry name" value="tRNA_hU_synthase_CS"/>
</dbReference>
<evidence type="ECO:0000256" key="16">
    <source>
        <dbReference type="ARBA" id="ARBA00022857"/>
    </source>
</evidence>
<dbReference type="PANTHER" id="PTHR45846:SF1">
    <property type="entry name" value="TRNA-DIHYDROURIDINE(47) SYNTHASE [NAD(P)(+)]-LIKE"/>
    <property type="match status" value="1"/>
</dbReference>
<dbReference type="Proteomes" id="UP000239563">
    <property type="component" value="Chromosome XX"/>
</dbReference>
<feature type="compositionally biased region" description="Polar residues" evidence="26">
    <location>
        <begin position="77"/>
        <end position="88"/>
    </location>
</feature>
<dbReference type="GO" id="GO:0005634">
    <property type="term" value="C:nucleus"/>
    <property type="evidence" value="ECO:0007669"/>
    <property type="project" value="UniProtKB-SubCell"/>
</dbReference>
<feature type="compositionally biased region" description="Basic and acidic residues" evidence="26">
    <location>
        <begin position="116"/>
        <end position="130"/>
    </location>
</feature>
<evidence type="ECO:0000256" key="4">
    <source>
        <dbReference type="ARBA" id="ARBA00005451"/>
    </source>
</evidence>
<feature type="compositionally biased region" description="Low complexity" evidence="26">
    <location>
        <begin position="54"/>
        <end position="64"/>
    </location>
</feature>
<keyword evidence="17" id="KW-0560">Oxidoreductase</keyword>
<keyword evidence="15" id="KW-0862">Zinc</keyword>
<feature type="region of interest" description="Disordered" evidence="26">
    <location>
        <begin position="838"/>
        <end position="858"/>
    </location>
</feature>
<dbReference type="CDD" id="cd02801">
    <property type="entry name" value="DUS_like_FMN"/>
    <property type="match status" value="1"/>
</dbReference>
<name>A0A2N8UMH2_9BASI</name>
<keyword evidence="8" id="KW-0285">Flavoprotein</keyword>
<comment type="similarity">
    <text evidence="4">Belongs to the Dus family. Dus3 subfamily.</text>
</comment>
<dbReference type="GO" id="GO:0005737">
    <property type="term" value="C:cytoplasm"/>
    <property type="evidence" value="ECO:0007669"/>
    <property type="project" value="UniProtKB-SubCell"/>
</dbReference>
<dbReference type="PANTHER" id="PTHR45846">
    <property type="entry name" value="TRNA-DIHYDROURIDINE(47) SYNTHASE [NAD(P)(+)]-LIKE"/>
    <property type="match status" value="1"/>
</dbReference>
<evidence type="ECO:0000256" key="6">
    <source>
        <dbReference type="ARBA" id="ARBA00022143"/>
    </source>
</evidence>
<comment type="catalytic activity">
    <reaction evidence="24">
        <text>a 5,6-dihydrouridine in mRNA + NADP(+) = a uridine in mRNA + NADPH + H(+)</text>
        <dbReference type="Rhea" id="RHEA:69855"/>
        <dbReference type="Rhea" id="RHEA-COMP:14658"/>
        <dbReference type="Rhea" id="RHEA-COMP:17789"/>
        <dbReference type="ChEBI" id="CHEBI:15378"/>
        <dbReference type="ChEBI" id="CHEBI:57783"/>
        <dbReference type="ChEBI" id="CHEBI:58349"/>
        <dbReference type="ChEBI" id="CHEBI:65315"/>
        <dbReference type="ChEBI" id="CHEBI:74443"/>
    </reaction>
    <physiologicalReaction direction="right-to-left" evidence="24">
        <dbReference type="Rhea" id="RHEA:69857"/>
    </physiologicalReaction>
</comment>
<evidence type="ECO:0000259" key="27">
    <source>
        <dbReference type="Pfam" id="PF01207"/>
    </source>
</evidence>
<feature type="compositionally biased region" description="Polar residues" evidence="26">
    <location>
        <begin position="846"/>
        <end position="858"/>
    </location>
</feature>
<proteinExistence type="inferred from homology"/>
<feature type="region of interest" description="Disordered" evidence="26">
    <location>
        <begin position="1"/>
        <end position="149"/>
    </location>
</feature>
<keyword evidence="14" id="KW-0863">Zinc-finger</keyword>
<dbReference type="SUPFAM" id="SSF51395">
    <property type="entry name" value="FMN-linked oxidoreductases"/>
    <property type="match status" value="1"/>
</dbReference>
<evidence type="ECO:0000256" key="15">
    <source>
        <dbReference type="ARBA" id="ARBA00022833"/>
    </source>
</evidence>
<evidence type="ECO:0000256" key="11">
    <source>
        <dbReference type="ARBA" id="ARBA00022694"/>
    </source>
</evidence>
<comment type="catalytic activity">
    <reaction evidence="25">
        <text>5,6-dihydrouridine(47) in tRNA + NADP(+) = uridine(47) in tRNA + NADPH + H(+)</text>
        <dbReference type="Rhea" id="RHEA:53360"/>
        <dbReference type="Rhea" id="RHEA-COMP:13539"/>
        <dbReference type="Rhea" id="RHEA-COMP:13540"/>
        <dbReference type="ChEBI" id="CHEBI:15378"/>
        <dbReference type="ChEBI" id="CHEBI:57783"/>
        <dbReference type="ChEBI" id="CHEBI:58349"/>
        <dbReference type="ChEBI" id="CHEBI:65315"/>
        <dbReference type="ChEBI" id="CHEBI:74443"/>
        <dbReference type="EC" id="1.3.1.89"/>
    </reaction>
    <physiologicalReaction direction="right-to-left" evidence="25">
        <dbReference type="Rhea" id="RHEA:53362"/>
    </physiologicalReaction>
</comment>
<dbReference type="EMBL" id="LT795073">
    <property type="protein sequence ID" value="SJX65990.1"/>
    <property type="molecule type" value="Genomic_DNA"/>
</dbReference>
<feature type="region of interest" description="Disordered" evidence="26">
    <location>
        <begin position="237"/>
        <end position="257"/>
    </location>
</feature>
<comment type="cofactor">
    <cofactor evidence="1">
        <name>FMN</name>
        <dbReference type="ChEBI" id="CHEBI:58210"/>
    </cofactor>
</comment>
<dbReference type="GO" id="GO:0050660">
    <property type="term" value="F:flavin adenine dinucleotide binding"/>
    <property type="evidence" value="ECO:0007669"/>
    <property type="project" value="InterPro"/>
</dbReference>
<protein>
    <recommendedName>
        <fullName evidence="6">tRNA-dihydrouridine(47) synthase [NAD(P)(+)]</fullName>
        <ecNumber evidence="5">1.3.1.89</ecNumber>
    </recommendedName>
    <alternativeName>
        <fullName evidence="20">tRNA-dihydrouridine synthase 3</fullName>
    </alternativeName>
</protein>
<dbReference type="GO" id="GO:0008270">
    <property type="term" value="F:zinc ion binding"/>
    <property type="evidence" value="ECO:0007669"/>
    <property type="project" value="UniProtKB-KW"/>
</dbReference>
<keyword evidence="10" id="KW-0507">mRNA processing</keyword>
<keyword evidence="19" id="KW-0539">Nucleus</keyword>
<keyword evidence="9" id="KW-0288">FMN</keyword>
<evidence type="ECO:0000256" key="1">
    <source>
        <dbReference type="ARBA" id="ARBA00001917"/>
    </source>
</evidence>
<feature type="compositionally biased region" description="Low complexity" evidence="26">
    <location>
        <begin position="1"/>
        <end position="14"/>
    </location>
</feature>
<gene>
    <name evidence="28" type="ORF">SRS1_16544</name>
</gene>
<keyword evidence="11" id="KW-0819">tRNA processing</keyword>
<evidence type="ECO:0000256" key="8">
    <source>
        <dbReference type="ARBA" id="ARBA00022630"/>
    </source>
</evidence>
<evidence type="ECO:0000313" key="29">
    <source>
        <dbReference type="Proteomes" id="UP000239563"/>
    </source>
</evidence>
<evidence type="ECO:0000256" key="5">
    <source>
        <dbReference type="ARBA" id="ARBA00012376"/>
    </source>
</evidence>
<evidence type="ECO:0000256" key="10">
    <source>
        <dbReference type="ARBA" id="ARBA00022664"/>
    </source>
</evidence>
<keyword evidence="12" id="KW-0479">Metal-binding</keyword>
<dbReference type="AlphaFoldDB" id="A0A2N8UMH2"/>
<evidence type="ECO:0000256" key="25">
    <source>
        <dbReference type="ARBA" id="ARBA00049513"/>
    </source>
</evidence>
<evidence type="ECO:0000256" key="13">
    <source>
        <dbReference type="ARBA" id="ARBA00022737"/>
    </source>
</evidence>
<dbReference type="EC" id="1.3.1.89" evidence="5"/>
<evidence type="ECO:0000256" key="26">
    <source>
        <dbReference type="SAM" id="MobiDB-lite"/>
    </source>
</evidence>
<dbReference type="GO" id="GO:0003723">
    <property type="term" value="F:RNA binding"/>
    <property type="evidence" value="ECO:0007669"/>
    <property type="project" value="TreeGrafter"/>
</dbReference>
<evidence type="ECO:0000313" key="28">
    <source>
        <dbReference type="EMBL" id="SJX65990.1"/>
    </source>
</evidence>
<evidence type="ECO:0000256" key="24">
    <source>
        <dbReference type="ARBA" id="ARBA00049447"/>
    </source>
</evidence>
<dbReference type="GO" id="GO:0006397">
    <property type="term" value="P:mRNA processing"/>
    <property type="evidence" value="ECO:0007669"/>
    <property type="project" value="UniProtKB-KW"/>
</dbReference>
<evidence type="ECO:0000256" key="2">
    <source>
        <dbReference type="ARBA" id="ARBA00004123"/>
    </source>
</evidence>
<evidence type="ECO:0000256" key="14">
    <source>
        <dbReference type="ARBA" id="ARBA00022771"/>
    </source>
</evidence>
<feature type="compositionally biased region" description="Basic residues" evidence="26">
    <location>
        <begin position="94"/>
        <end position="103"/>
    </location>
</feature>
<feature type="domain" description="DUS-like FMN-binding" evidence="27">
    <location>
        <begin position="485"/>
        <end position="744"/>
    </location>
</feature>
<dbReference type="InterPro" id="IPR035587">
    <property type="entry name" value="DUS-like_FMN-bd"/>
</dbReference>
<comment type="function">
    <text evidence="21">Catalyzes the synthesis of dihydrouridine, a modified base found in the D-loop of most tRNAs. Specifically modifies U47 in cytoplasmic tRNAs. Catalyzes the synthesis of dihydrouridine in some mRNAs, thereby affecting their translation.</text>
</comment>
<evidence type="ECO:0000256" key="19">
    <source>
        <dbReference type="ARBA" id="ARBA00023242"/>
    </source>
</evidence>
<evidence type="ECO:0000256" key="3">
    <source>
        <dbReference type="ARBA" id="ARBA00004496"/>
    </source>
</evidence>
<evidence type="ECO:0000256" key="23">
    <source>
        <dbReference type="ARBA" id="ARBA00048342"/>
    </source>
</evidence>
<dbReference type="Pfam" id="PF01207">
    <property type="entry name" value="Dus"/>
    <property type="match status" value="1"/>
</dbReference>
<dbReference type="PROSITE" id="PS01136">
    <property type="entry name" value="UPF0034"/>
    <property type="match status" value="1"/>
</dbReference>
<comment type="subcellular location">
    <subcellularLocation>
        <location evidence="3">Cytoplasm</location>
    </subcellularLocation>
    <subcellularLocation>
        <location evidence="2">Nucleus</location>
    </subcellularLocation>
</comment>
<evidence type="ECO:0000256" key="22">
    <source>
        <dbReference type="ARBA" id="ARBA00048266"/>
    </source>
</evidence>